<feature type="transmembrane region" description="Helical" evidence="1">
    <location>
        <begin position="42"/>
        <end position="61"/>
    </location>
</feature>
<proteinExistence type="predicted"/>
<dbReference type="RefSeq" id="WP_209491646.1">
    <property type="nucleotide sequence ID" value="NZ_JAGGLC010000003.1"/>
</dbReference>
<gene>
    <name evidence="2" type="ORF">J2753_001892</name>
</gene>
<keyword evidence="1" id="KW-0472">Membrane</keyword>
<evidence type="ECO:0000313" key="3">
    <source>
        <dbReference type="Proteomes" id="UP000823736"/>
    </source>
</evidence>
<name>A0A8T4H0S9_9EURY</name>
<accession>A0A8T4H0S9</accession>
<keyword evidence="3" id="KW-1185">Reference proteome</keyword>
<comment type="caution">
    <text evidence="2">The sequence shown here is derived from an EMBL/GenBank/DDBJ whole genome shotgun (WGS) entry which is preliminary data.</text>
</comment>
<dbReference type="AlphaFoldDB" id="A0A8T4H0S9"/>
<sequence>MDEATARRLALLATGVALAAVATTLARFVLVGEGVGAAEPFAVVVGLGVAMPVFLAGAYPVTQQGVEGRTRAVLALAEAGGGIAVGALAVVILLPPTLPNFLPVGGGAASTYLGATAARAVVLSRDSGPRENDA</sequence>
<evidence type="ECO:0000256" key="1">
    <source>
        <dbReference type="SAM" id="Phobius"/>
    </source>
</evidence>
<dbReference type="OrthoDB" id="386629at2157"/>
<protein>
    <submittedName>
        <fullName evidence="2">Uncharacterized protein</fullName>
    </submittedName>
</protein>
<reference evidence="2" key="1">
    <citation type="submission" date="2021-03" db="EMBL/GenBank/DDBJ databases">
        <title>Genomic Encyclopedia of Type Strains, Phase IV (KMG-IV): sequencing the most valuable type-strain genomes for metagenomic binning, comparative biology and taxonomic classification.</title>
        <authorList>
            <person name="Goeker M."/>
        </authorList>
    </citation>
    <scope>NUCLEOTIDE SEQUENCE</scope>
    <source>
        <strain evidence="2">DSM 26232</strain>
    </source>
</reference>
<feature type="transmembrane region" description="Helical" evidence="1">
    <location>
        <begin position="73"/>
        <end position="95"/>
    </location>
</feature>
<keyword evidence="1" id="KW-0812">Transmembrane</keyword>
<organism evidence="2 3">
    <name type="scientific">Halolamina salifodinae</name>
    <dbReference type="NCBI Taxonomy" id="1202767"/>
    <lineage>
        <taxon>Archaea</taxon>
        <taxon>Methanobacteriati</taxon>
        <taxon>Methanobacteriota</taxon>
        <taxon>Stenosarchaea group</taxon>
        <taxon>Halobacteria</taxon>
        <taxon>Halobacteriales</taxon>
        <taxon>Haloferacaceae</taxon>
    </lineage>
</organism>
<feature type="transmembrane region" description="Helical" evidence="1">
    <location>
        <begin position="101"/>
        <end position="122"/>
    </location>
</feature>
<keyword evidence="1" id="KW-1133">Transmembrane helix</keyword>
<evidence type="ECO:0000313" key="2">
    <source>
        <dbReference type="EMBL" id="MBP1987394.1"/>
    </source>
</evidence>
<dbReference type="Proteomes" id="UP000823736">
    <property type="component" value="Unassembled WGS sequence"/>
</dbReference>
<dbReference type="EMBL" id="JAGGLC010000003">
    <property type="protein sequence ID" value="MBP1987394.1"/>
    <property type="molecule type" value="Genomic_DNA"/>
</dbReference>